<dbReference type="AlphaFoldDB" id="A0A9W6UBS6"/>
<dbReference type="OrthoDB" id="90777at2759"/>
<name>A0A9W6UBS6_9STRA</name>
<organism evidence="1 2">
    <name type="scientific">Phytophthora fragariaefolia</name>
    <dbReference type="NCBI Taxonomy" id="1490495"/>
    <lineage>
        <taxon>Eukaryota</taxon>
        <taxon>Sar</taxon>
        <taxon>Stramenopiles</taxon>
        <taxon>Oomycota</taxon>
        <taxon>Peronosporomycetes</taxon>
        <taxon>Peronosporales</taxon>
        <taxon>Peronosporaceae</taxon>
        <taxon>Phytophthora</taxon>
    </lineage>
</organism>
<gene>
    <name evidence="1" type="ORF">Pfra01_000652400</name>
</gene>
<protein>
    <submittedName>
        <fullName evidence="1">Unnamed protein product</fullName>
    </submittedName>
</protein>
<evidence type="ECO:0000313" key="1">
    <source>
        <dbReference type="EMBL" id="GMF29946.1"/>
    </source>
</evidence>
<evidence type="ECO:0000313" key="2">
    <source>
        <dbReference type="Proteomes" id="UP001165121"/>
    </source>
</evidence>
<sequence>MEVQGITKGKTTTTRRASVKITLGWERVYGFELWIMDHNAGVDVVLGTDFIIPTGVRLNLLQANANLPDEAMIPFFKTTGMFDEPEVPQTEEAPTESASSF</sequence>
<comment type="caution">
    <text evidence="1">The sequence shown here is derived from an EMBL/GenBank/DDBJ whole genome shotgun (WGS) entry which is preliminary data.</text>
</comment>
<reference evidence="1" key="1">
    <citation type="submission" date="2023-04" db="EMBL/GenBank/DDBJ databases">
        <title>Phytophthora fragariaefolia NBRC 109709.</title>
        <authorList>
            <person name="Ichikawa N."/>
            <person name="Sato H."/>
            <person name="Tonouchi N."/>
        </authorList>
    </citation>
    <scope>NUCLEOTIDE SEQUENCE</scope>
    <source>
        <strain evidence="1">NBRC 109709</strain>
    </source>
</reference>
<keyword evidence="2" id="KW-1185">Reference proteome</keyword>
<accession>A0A9W6UBS6</accession>
<dbReference type="Proteomes" id="UP001165121">
    <property type="component" value="Unassembled WGS sequence"/>
</dbReference>
<proteinExistence type="predicted"/>
<dbReference type="EMBL" id="BSXT01000555">
    <property type="protein sequence ID" value="GMF29946.1"/>
    <property type="molecule type" value="Genomic_DNA"/>
</dbReference>